<reference evidence="1 2" key="1">
    <citation type="submission" date="2019-09" db="EMBL/GenBank/DDBJ databases">
        <authorList>
            <person name="Ou C."/>
        </authorList>
    </citation>
    <scope>NUCLEOTIDE SEQUENCE [LARGE SCALE GENOMIC DNA]</scope>
    <source>
        <strain evidence="1">S2</strain>
        <tissue evidence="1">Leaf</tissue>
    </source>
</reference>
<organism evidence="1 2">
    <name type="scientific">Pyrus ussuriensis x Pyrus communis</name>
    <dbReference type="NCBI Taxonomy" id="2448454"/>
    <lineage>
        <taxon>Eukaryota</taxon>
        <taxon>Viridiplantae</taxon>
        <taxon>Streptophyta</taxon>
        <taxon>Embryophyta</taxon>
        <taxon>Tracheophyta</taxon>
        <taxon>Spermatophyta</taxon>
        <taxon>Magnoliopsida</taxon>
        <taxon>eudicotyledons</taxon>
        <taxon>Gunneridae</taxon>
        <taxon>Pentapetalae</taxon>
        <taxon>rosids</taxon>
        <taxon>fabids</taxon>
        <taxon>Rosales</taxon>
        <taxon>Rosaceae</taxon>
        <taxon>Amygdaloideae</taxon>
        <taxon>Maleae</taxon>
        <taxon>Pyrus</taxon>
    </lineage>
</organism>
<keyword evidence="2" id="KW-1185">Reference proteome</keyword>
<sequence length="190" mass="21958">MTAETFPSEKQASIEEYEPWHEAFGAFKNEFRNGVRMLNSIEKLIPQGETFIFRVEFKGMMVRSGLLDVLDIFFEMVGDADGNLKQLSPYLCSMVLKELRVLLLDMERVPCSELIEHKMLCWCDMISDLAALGMPINSLVERLKKLRDTMFGFCLKKDKGILGKFAKVREIEHAFKLKCKVLKHEKSKLK</sequence>
<reference evidence="1 2" key="3">
    <citation type="submission" date="2019-11" db="EMBL/GenBank/DDBJ databases">
        <title>A de novo genome assembly of a pear dwarfing rootstock.</title>
        <authorList>
            <person name="Wang F."/>
            <person name="Wang J."/>
            <person name="Li S."/>
            <person name="Zhang Y."/>
            <person name="Fang M."/>
            <person name="Ma L."/>
            <person name="Zhao Y."/>
            <person name="Jiang S."/>
        </authorList>
    </citation>
    <scope>NUCLEOTIDE SEQUENCE [LARGE SCALE GENOMIC DNA]</scope>
    <source>
        <strain evidence="1">S2</strain>
        <tissue evidence="1">Leaf</tissue>
    </source>
</reference>
<dbReference type="Proteomes" id="UP000327157">
    <property type="component" value="Chromosome 16"/>
</dbReference>
<reference evidence="2" key="2">
    <citation type="submission" date="2019-10" db="EMBL/GenBank/DDBJ databases">
        <title>A de novo genome assembly of a pear dwarfing rootstock.</title>
        <authorList>
            <person name="Wang F."/>
            <person name="Wang J."/>
            <person name="Li S."/>
            <person name="Zhang Y."/>
            <person name="Fang M."/>
            <person name="Ma L."/>
            <person name="Zhao Y."/>
            <person name="Jiang S."/>
        </authorList>
    </citation>
    <scope>NUCLEOTIDE SEQUENCE [LARGE SCALE GENOMIC DNA]</scope>
</reference>
<evidence type="ECO:0000313" key="2">
    <source>
        <dbReference type="Proteomes" id="UP000327157"/>
    </source>
</evidence>
<accession>A0A5N5HE06</accession>
<name>A0A5N5HE06_9ROSA</name>
<dbReference type="EMBL" id="SMOL01000160">
    <property type="protein sequence ID" value="KAB2625868.1"/>
    <property type="molecule type" value="Genomic_DNA"/>
</dbReference>
<evidence type="ECO:0000313" key="1">
    <source>
        <dbReference type="EMBL" id="KAB2625868.1"/>
    </source>
</evidence>
<dbReference type="AlphaFoldDB" id="A0A5N5HE06"/>
<proteinExistence type="predicted"/>
<protein>
    <submittedName>
        <fullName evidence="1">Uncharacterized protein</fullName>
    </submittedName>
</protein>
<gene>
    <name evidence="1" type="ORF">D8674_017528</name>
</gene>
<comment type="caution">
    <text evidence="1">The sequence shown here is derived from an EMBL/GenBank/DDBJ whole genome shotgun (WGS) entry which is preliminary data.</text>
</comment>
<dbReference type="OrthoDB" id="997337at2759"/>